<feature type="compositionally biased region" description="Basic and acidic residues" evidence="1">
    <location>
        <begin position="460"/>
        <end position="469"/>
    </location>
</feature>
<dbReference type="InterPro" id="IPR039191">
    <property type="entry name" value="Nopp140-like"/>
</dbReference>
<dbReference type="GO" id="GO:0005730">
    <property type="term" value="C:nucleolus"/>
    <property type="evidence" value="ECO:0007669"/>
    <property type="project" value="InterPro"/>
</dbReference>
<reference evidence="3" key="1">
    <citation type="submission" date="2025-08" db="UniProtKB">
        <authorList>
            <consortium name="RefSeq"/>
        </authorList>
    </citation>
    <scope>IDENTIFICATION</scope>
</reference>
<feature type="region of interest" description="Disordered" evidence="1">
    <location>
        <begin position="1975"/>
        <end position="2031"/>
    </location>
</feature>
<dbReference type="PANTHER" id="PTHR23216:SF1">
    <property type="entry name" value="NUCLEOLAR AND COILED-BODY PHOSPHOPROTEIN 1"/>
    <property type="match status" value="1"/>
</dbReference>
<feature type="region of interest" description="Disordered" evidence="1">
    <location>
        <begin position="1073"/>
        <end position="1096"/>
    </location>
</feature>
<feature type="compositionally biased region" description="Pro residues" evidence="1">
    <location>
        <begin position="1978"/>
        <end position="1991"/>
    </location>
</feature>
<feature type="compositionally biased region" description="Basic and acidic residues" evidence="1">
    <location>
        <begin position="1641"/>
        <end position="1655"/>
    </location>
</feature>
<feature type="region of interest" description="Disordered" evidence="1">
    <location>
        <begin position="939"/>
        <end position="986"/>
    </location>
</feature>
<dbReference type="PANTHER" id="PTHR23216">
    <property type="entry name" value="NUCLEOLAR AND COILED-BODY PHOSPHOPROTEIN 1"/>
    <property type="match status" value="1"/>
</dbReference>
<feature type="region of interest" description="Disordered" evidence="1">
    <location>
        <begin position="1624"/>
        <end position="1701"/>
    </location>
</feature>
<dbReference type="GO" id="GO:0005654">
    <property type="term" value="C:nucleoplasm"/>
    <property type="evidence" value="ECO:0007669"/>
    <property type="project" value="TreeGrafter"/>
</dbReference>
<feature type="compositionally biased region" description="Low complexity" evidence="1">
    <location>
        <begin position="619"/>
        <end position="629"/>
    </location>
</feature>
<feature type="compositionally biased region" description="Polar residues" evidence="1">
    <location>
        <begin position="1806"/>
        <end position="1818"/>
    </location>
</feature>
<feature type="region of interest" description="Disordered" evidence="1">
    <location>
        <begin position="1547"/>
        <end position="1570"/>
    </location>
</feature>
<sequence length="2031" mass="228877">MQPYRERRVTFSTVDFKDESNVQYYDTVANGDQESISDHVVIESEPPEAESSSQISNPEDTQNMDSSLSHRHSMEFEHIPDQDELEKISLSSRSDSSLSEKVFKEDQRIQGNHSTTTSFQLTEECIQQQADFSTSRKVEVPHISREGEIPGFSSESLTDCPPHTNNRTPVDPDYLQENEELFDFSDSVRSTSARSSGVFGSFNDGKIVAPTFNKQMVDMSSSSSYISDDEPTEYTVNFDQESELQIHSANPKRPTVTPDRSYASDSSDSDENARVKVTFRPRKKPTLNFAVVGPSVSQDPRAPSLPAKYSSSSSNESEAVITDVNVEYSKSHYPNARFPVVDLQHIPRIKRCLDIKATFPVPESSSSSDSEDDTTGQLNKHGYQEVYISRPQTEVCNPDTQWPAVDLQHVPRIKRRLDIKAPLPASDSSFSSDSEDETTDHINKHVYQENQMSKLSGEVSKTKSHDPDARWPAVDLQHVPRIKRRLDIKAPSPASDSSFSSDSEYETTGHINKHEHLGIHILRPQTESPHSETQWPAVDLQHVPRLKRRLDIKGPSPASDSSFSSYSEYETTGHINKHEHLDLHISRPQTGGYNPETQWPAVDLQHVPHIKRRLDIKGPSAAPDFSSSSDSEDDTTGHINKHEHLDIHISRPQTEGPLPETQWPAVDLQHVPRIKRRLDIKGPSAAPDFSYSSDSEDDTTGHINKHEHLDINISKPRTEGPCPETQWPAVDLQHVPHIKRRLDVKASIPISYSSSSSDNEDETTDQINKHVYEDIHMPRHPSEEFLTKSHDPDARWPTLDLQYVPHIKRRLDIKAPSPAPDSSCSGDSEDDTTGHINKHEHWDVHISKPQTEVPCPETQWPAVDLQHVPRLKRRLDIKAPSPVSNAFSSSDSENETTGYINKHEHWDVHISRPQTEGYNPETQWPAVDLQHVPHIKRRLDIKGPSPDPDSSSSSDSVDDTTGHINKHEHLDVHISRPQTEGPLPETQWPAVDLQHVPHIKRRLDVKASIPVSDSSSSSDSEDQTIDQITKHVYEDIHMPRHPSEEFLTKSHDPDARWPTVDLQYVPHIKRRLDIKAPSPANDSSCSSDSEDDTTGHINKHEHWDVHISKPQTEVPCPETQWPAVDLQHVPRLKRRLDIKAPSPVSNAFSSSDSENETTDHINKHEHWDVHISRPQTEGYNPETQWPAVDLQHVPRLKRRLDIKAPSPVSNAFSSSDSENETTGHINKHEHWDVHISRPQTEGYNPETQWPAVDLQHVPHIKRRLDVKASIPVSDSSSSSDSEDQTTDQINKHVYKDIHMPRHPSEEFLTKNHDPDARWPTVDLQYVPHIKRRLDIKAPSPAPDSSSRPHTEDNNQTQWPDADLSSVSQVKRWLDIKVKSPPNDPLIYGSSESHTPEGREFHKNRPLYSSESSDEQEEEMKDLRKPSLKTESQPDSSWPEVSLSNIPHVKRHLDIQALSPQQDKQPQVGMGESFTSKTSANQVLRSPELNISQSPKTDNIKLEKYTLISEDSNDNPYTSPEINPELQSRWATMNLGISRFRKRLEITHQPPNLPSSPPPDSPSYEGNSSRTRRKRMDFGMQEITDSFLILQNNPGEVSPTVKDQHYNISGSLEAVTTTDEKQKPDAVFSFSGPAPLQQQHDSSTRNSEDTVDHKLPDLSLGVPRIKRRLNIKAPSPEPSSSFSDSESENQVEVYTEKESTKESNMLGMTEDESLIAYKRLIIKASPPPGNSFYPGVRSQTIDYSKQRYTVAQEGEGYKGASPTPRRVQSLNVDGIVGRKLVQSRHHTDLDLPPELRWTGTGLRLSDLSISTPRSQNSTPTSPPAESELSLPDSLNSNTDSREPYGTLLDKYPYHSANSVTPTSTDSLDKLDHLSSSTYEPSRTVSEERREQRGLSALKAMSSERRKWDTETETGSPLLDDHQSVISFNYHRSDVNNIPLSKQPLTGLRLASASINEKRDLSYGIPNYRRHYVGDLEPPQAAPPPIPATPPPTYDTAGLTWRSPQSSEKQNTSSLPSANLESHFDYSNTITEV</sequence>
<feature type="region of interest" description="Disordered" evidence="1">
    <location>
        <begin position="617"/>
        <end position="638"/>
    </location>
</feature>
<feature type="region of interest" description="Disordered" evidence="1">
    <location>
        <begin position="1332"/>
        <end position="1365"/>
    </location>
</feature>
<feature type="compositionally biased region" description="Polar residues" evidence="1">
    <location>
        <begin position="153"/>
        <end position="168"/>
    </location>
</feature>
<dbReference type="Proteomes" id="UP000515145">
    <property type="component" value="Chromosome 4"/>
</dbReference>
<feature type="compositionally biased region" description="Basic and acidic residues" evidence="1">
    <location>
        <begin position="965"/>
        <end position="974"/>
    </location>
</feature>
<feature type="compositionally biased region" description="Polar residues" evidence="1">
    <location>
        <begin position="1353"/>
        <end position="1365"/>
    </location>
</feature>
<name>A0A6P7IAA2_9TELE</name>
<evidence type="ECO:0000256" key="1">
    <source>
        <dbReference type="SAM" id="MobiDB-lite"/>
    </source>
</evidence>
<proteinExistence type="predicted"/>
<dbReference type="InParanoid" id="A0A6P7IAA2"/>
<feature type="compositionally biased region" description="Pro residues" evidence="1">
    <location>
        <begin position="1550"/>
        <end position="1560"/>
    </location>
</feature>
<feature type="region of interest" description="Disordered" evidence="1">
    <location>
        <begin position="1805"/>
        <end position="1914"/>
    </location>
</feature>
<feature type="region of interest" description="Disordered" evidence="1">
    <location>
        <begin position="813"/>
        <end position="835"/>
    </location>
</feature>
<feature type="compositionally biased region" description="Polar residues" evidence="1">
    <location>
        <begin position="54"/>
        <end position="67"/>
    </location>
</feature>
<feature type="region of interest" description="Disordered" evidence="1">
    <location>
        <begin position="1378"/>
        <end position="1441"/>
    </location>
</feature>
<feature type="region of interest" description="Disordered" evidence="1">
    <location>
        <begin position="1206"/>
        <end position="1228"/>
    </location>
</feature>
<evidence type="ECO:0000313" key="2">
    <source>
        <dbReference type="Proteomes" id="UP000515145"/>
    </source>
</evidence>
<dbReference type="OrthoDB" id="660555at2759"/>
<feature type="compositionally biased region" description="Low complexity" evidence="1">
    <location>
        <begin position="89"/>
        <end position="99"/>
    </location>
</feature>
<feature type="compositionally biased region" description="Low complexity" evidence="1">
    <location>
        <begin position="490"/>
        <end position="502"/>
    </location>
</feature>
<feature type="compositionally biased region" description="Polar residues" evidence="1">
    <location>
        <begin position="1472"/>
        <end position="1496"/>
    </location>
</feature>
<feature type="compositionally biased region" description="Polar residues" evidence="1">
    <location>
        <begin position="1207"/>
        <end position="1224"/>
    </location>
</feature>
<evidence type="ECO:0000313" key="3">
    <source>
        <dbReference type="RefSeq" id="XP_028259812.1"/>
    </source>
</evidence>
<keyword evidence="2" id="KW-1185">Reference proteome</keyword>
<feature type="region of interest" description="Disordered" evidence="1">
    <location>
        <begin position="241"/>
        <end position="318"/>
    </location>
</feature>
<feature type="region of interest" description="Disordered" evidence="1">
    <location>
        <begin position="1458"/>
        <end position="1496"/>
    </location>
</feature>
<dbReference type="GeneID" id="114434676"/>
<protein>
    <submittedName>
        <fullName evidence="3">Uncharacterized protein LOC114434676</fullName>
    </submittedName>
</protein>
<organism evidence="2 3">
    <name type="scientific">Parambassis ranga</name>
    <name type="common">Indian glassy fish</name>
    <dbReference type="NCBI Taxonomy" id="210632"/>
    <lineage>
        <taxon>Eukaryota</taxon>
        <taxon>Metazoa</taxon>
        <taxon>Chordata</taxon>
        <taxon>Craniata</taxon>
        <taxon>Vertebrata</taxon>
        <taxon>Euteleostomi</taxon>
        <taxon>Actinopterygii</taxon>
        <taxon>Neopterygii</taxon>
        <taxon>Teleostei</taxon>
        <taxon>Neoteleostei</taxon>
        <taxon>Acanthomorphata</taxon>
        <taxon>Ovalentaria</taxon>
        <taxon>Ambassidae</taxon>
        <taxon>Parambassis</taxon>
    </lineage>
</organism>
<dbReference type="RefSeq" id="XP_028259812.1">
    <property type="nucleotide sequence ID" value="XM_028404011.1"/>
</dbReference>
<feature type="region of interest" description="Disordered" evidence="1">
    <location>
        <begin position="29"/>
        <end position="109"/>
    </location>
</feature>
<accession>A0A6P7IAA2</accession>
<feature type="compositionally biased region" description="Basic and acidic residues" evidence="1">
    <location>
        <begin position="134"/>
        <end position="148"/>
    </location>
</feature>
<feature type="compositionally biased region" description="Basic and acidic residues" evidence="1">
    <location>
        <begin position="72"/>
        <end position="87"/>
    </location>
</feature>
<feature type="region of interest" description="Disordered" evidence="1">
    <location>
        <begin position="447"/>
        <end position="507"/>
    </location>
</feature>
<feature type="compositionally biased region" description="Polar residues" evidence="1">
    <location>
        <begin position="2000"/>
        <end position="2031"/>
    </location>
</feature>
<feature type="region of interest" description="Disordered" evidence="1">
    <location>
        <begin position="134"/>
        <end position="172"/>
    </location>
</feature>
<feature type="compositionally biased region" description="Basic and acidic residues" evidence="1">
    <location>
        <begin position="1393"/>
        <end position="1402"/>
    </location>
</feature>
<gene>
    <name evidence="3" type="primary">LOC114434676</name>
</gene>